<keyword evidence="3" id="KW-1185">Reference proteome</keyword>
<accession>A0A1C7LQD3</accession>
<proteinExistence type="predicted"/>
<dbReference type="OMA" id="NDHINSA"/>
<dbReference type="AlphaFoldDB" id="A0A1C7LQD3"/>
<reference evidence="2 3" key="1">
    <citation type="submission" date="2016-03" db="EMBL/GenBank/DDBJ databases">
        <title>Whole genome sequencing of Grifola frondosa 9006-11.</title>
        <authorList>
            <person name="Min B."/>
            <person name="Park H."/>
            <person name="Kim J.-G."/>
            <person name="Cho H."/>
            <person name="Oh Y.-L."/>
            <person name="Kong W.-S."/>
            <person name="Choi I.-G."/>
        </authorList>
    </citation>
    <scope>NUCLEOTIDE SEQUENCE [LARGE SCALE GENOMIC DNA]</scope>
    <source>
        <strain evidence="2 3">9006-11</strain>
    </source>
</reference>
<dbReference type="EMBL" id="LUGG01000027">
    <property type="protein sequence ID" value="OBZ66902.1"/>
    <property type="molecule type" value="Genomic_DNA"/>
</dbReference>
<dbReference type="STRING" id="5627.A0A1C7LQD3"/>
<sequence length="320" mass="35310">MPHAKTFTLTSADGNPPTLKITIAFSGLRIKTTDQVPGEPEIPQHSSLKSPERGQETLLESPTLSVTPAVDAGVRLREVNDHINSARKVTSGSPKWVEKFDKSRGYMDIVVQMVESIAELHPMAKIAVKALTMAYDVVKQEADIHDSLQNLVSSMEEMLAALAALHDFHDVLDKIKILEDTIEHAIKNVEACADFICNILNVIFQMIWQPLTKDRIEELKASFSTLRLRLIEAVGVQNLQGVYDSKAVGVGNLKVALDTRADEALQKLPRAAAANYDASLQCLVGTRMDILDRIFEWIDNTESGRNVFWLKAIAGSGKLP</sequence>
<evidence type="ECO:0000313" key="2">
    <source>
        <dbReference type="EMBL" id="OBZ66902.1"/>
    </source>
</evidence>
<gene>
    <name evidence="2" type="ORF">A0H81_13231</name>
</gene>
<feature type="region of interest" description="Disordered" evidence="1">
    <location>
        <begin position="34"/>
        <end position="60"/>
    </location>
</feature>
<evidence type="ECO:0000313" key="3">
    <source>
        <dbReference type="Proteomes" id="UP000092993"/>
    </source>
</evidence>
<evidence type="ECO:0000256" key="1">
    <source>
        <dbReference type="SAM" id="MobiDB-lite"/>
    </source>
</evidence>
<name>A0A1C7LQD3_GRIFR</name>
<dbReference type="OrthoDB" id="163438at2759"/>
<dbReference type="Proteomes" id="UP000092993">
    <property type="component" value="Unassembled WGS sequence"/>
</dbReference>
<organism evidence="2 3">
    <name type="scientific">Grifola frondosa</name>
    <name type="common">Maitake</name>
    <name type="synonym">Polyporus frondosus</name>
    <dbReference type="NCBI Taxonomy" id="5627"/>
    <lineage>
        <taxon>Eukaryota</taxon>
        <taxon>Fungi</taxon>
        <taxon>Dikarya</taxon>
        <taxon>Basidiomycota</taxon>
        <taxon>Agaricomycotina</taxon>
        <taxon>Agaricomycetes</taxon>
        <taxon>Polyporales</taxon>
        <taxon>Grifolaceae</taxon>
        <taxon>Grifola</taxon>
    </lineage>
</organism>
<comment type="caution">
    <text evidence="2">The sequence shown here is derived from an EMBL/GenBank/DDBJ whole genome shotgun (WGS) entry which is preliminary data.</text>
</comment>
<protein>
    <submittedName>
        <fullName evidence="2">Uncharacterized protein</fullName>
    </submittedName>
</protein>